<accession>A0ACB7RWW0</accession>
<dbReference type="Proteomes" id="UP000821845">
    <property type="component" value="Chromosome 7"/>
</dbReference>
<protein>
    <submittedName>
        <fullName evidence="1">Uncharacterized protein</fullName>
    </submittedName>
</protein>
<organism evidence="1 2">
    <name type="scientific">Hyalomma asiaticum</name>
    <name type="common">Tick</name>
    <dbReference type="NCBI Taxonomy" id="266040"/>
    <lineage>
        <taxon>Eukaryota</taxon>
        <taxon>Metazoa</taxon>
        <taxon>Ecdysozoa</taxon>
        <taxon>Arthropoda</taxon>
        <taxon>Chelicerata</taxon>
        <taxon>Arachnida</taxon>
        <taxon>Acari</taxon>
        <taxon>Parasitiformes</taxon>
        <taxon>Ixodida</taxon>
        <taxon>Ixodoidea</taxon>
        <taxon>Ixodidae</taxon>
        <taxon>Hyalomminae</taxon>
        <taxon>Hyalomma</taxon>
    </lineage>
</organism>
<gene>
    <name evidence="1" type="ORF">HPB50_025280</name>
</gene>
<reference evidence="1" key="1">
    <citation type="submission" date="2020-05" db="EMBL/GenBank/DDBJ databases">
        <title>Large-scale comparative analyses of tick genomes elucidate their genetic diversity and vector capacities.</title>
        <authorList>
            <person name="Jia N."/>
            <person name="Wang J."/>
            <person name="Shi W."/>
            <person name="Du L."/>
            <person name="Sun Y."/>
            <person name="Zhan W."/>
            <person name="Jiang J."/>
            <person name="Wang Q."/>
            <person name="Zhang B."/>
            <person name="Ji P."/>
            <person name="Sakyi L.B."/>
            <person name="Cui X."/>
            <person name="Yuan T."/>
            <person name="Jiang B."/>
            <person name="Yang W."/>
            <person name="Lam T.T.-Y."/>
            <person name="Chang Q."/>
            <person name="Ding S."/>
            <person name="Wang X."/>
            <person name="Zhu J."/>
            <person name="Ruan X."/>
            <person name="Zhao L."/>
            <person name="Wei J."/>
            <person name="Que T."/>
            <person name="Du C."/>
            <person name="Cheng J."/>
            <person name="Dai P."/>
            <person name="Han X."/>
            <person name="Huang E."/>
            <person name="Gao Y."/>
            <person name="Liu J."/>
            <person name="Shao H."/>
            <person name="Ye R."/>
            <person name="Li L."/>
            <person name="Wei W."/>
            <person name="Wang X."/>
            <person name="Wang C."/>
            <person name="Yang T."/>
            <person name="Huo Q."/>
            <person name="Li W."/>
            <person name="Guo W."/>
            <person name="Chen H."/>
            <person name="Zhou L."/>
            <person name="Ni X."/>
            <person name="Tian J."/>
            <person name="Zhou Y."/>
            <person name="Sheng Y."/>
            <person name="Liu T."/>
            <person name="Pan Y."/>
            <person name="Xia L."/>
            <person name="Li J."/>
            <person name="Zhao F."/>
            <person name="Cao W."/>
        </authorList>
    </citation>
    <scope>NUCLEOTIDE SEQUENCE</scope>
    <source>
        <strain evidence="1">Hyas-2018</strain>
    </source>
</reference>
<proteinExistence type="predicted"/>
<sequence>MLKFAVLLLLCAAILRAQMPDLFQGCVRYRRKHEEPHKCTLRPRSTLRGNVSFKYFAHLALRDGNIQPATGHLNTFLRMTRVATQNYRSLKDFNLRVEFTTTMSKCAVPEAYNATECLPIGGKALFDSIPQSDLLPFCTTHSFATMFQVALFVLLCAAVVAEKAIAPSLFKGCVRSGGGKGIIPGTCTLAPANILRQPQMLHYSYQVMKNPEHQPLEGNINTVQEILRVGVTFNNRGRPTVIRLEFLTVESQCDASVRFSSKLCPARKDEVKQLRLKIPLLWPPDARMRQA</sequence>
<dbReference type="EMBL" id="CM023487">
    <property type="protein sequence ID" value="KAH6927010.1"/>
    <property type="molecule type" value="Genomic_DNA"/>
</dbReference>
<comment type="caution">
    <text evidence="1">The sequence shown here is derived from an EMBL/GenBank/DDBJ whole genome shotgun (WGS) entry which is preliminary data.</text>
</comment>
<keyword evidence="2" id="KW-1185">Reference proteome</keyword>
<name>A0ACB7RWW0_HYAAI</name>
<evidence type="ECO:0000313" key="1">
    <source>
        <dbReference type="EMBL" id="KAH6927010.1"/>
    </source>
</evidence>
<evidence type="ECO:0000313" key="2">
    <source>
        <dbReference type="Proteomes" id="UP000821845"/>
    </source>
</evidence>